<keyword evidence="3" id="KW-1185">Reference proteome</keyword>
<feature type="region of interest" description="Disordered" evidence="1">
    <location>
        <begin position="1"/>
        <end position="25"/>
    </location>
</feature>
<feature type="region of interest" description="Disordered" evidence="1">
    <location>
        <begin position="496"/>
        <end position="682"/>
    </location>
</feature>
<organism evidence="2 3">
    <name type="scientific">Cerrena zonata</name>
    <dbReference type="NCBI Taxonomy" id="2478898"/>
    <lineage>
        <taxon>Eukaryota</taxon>
        <taxon>Fungi</taxon>
        <taxon>Dikarya</taxon>
        <taxon>Basidiomycota</taxon>
        <taxon>Agaricomycotina</taxon>
        <taxon>Agaricomycetes</taxon>
        <taxon>Polyporales</taxon>
        <taxon>Cerrenaceae</taxon>
        <taxon>Cerrena</taxon>
    </lineage>
</organism>
<dbReference type="AlphaFoldDB" id="A0AAW0GW83"/>
<reference evidence="2 3" key="1">
    <citation type="submission" date="2022-09" db="EMBL/GenBank/DDBJ databases">
        <authorList>
            <person name="Palmer J.M."/>
        </authorList>
    </citation>
    <scope>NUCLEOTIDE SEQUENCE [LARGE SCALE GENOMIC DNA]</scope>
    <source>
        <strain evidence="2 3">DSM 7382</strain>
    </source>
</reference>
<feature type="region of interest" description="Disordered" evidence="1">
    <location>
        <begin position="834"/>
        <end position="1086"/>
    </location>
</feature>
<dbReference type="PANTHER" id="PTHR34403:SF8">
    <property type="entry name" value="TOL-PAL SYSTEM PROTEIN TOLA"/>
    <property type="match status" value="1"/>
</dbReference>
<feature type="compositionally biased region" description="Basic and acidic residues" evidence="1">
    <location>
        <begin position="834"/>
        <end position="846"/>
    </location>
</feature>
<feature type="compositionally biased region" description="Basic and acidic residues" evidence="1">
    <location>
        <begin position="975"/>
        <end position="987"/>
    </location>
</feature>
<dbReference type="Proteomes" id="UP001385951">
    <property type="component" value="Unassembled WGS sequence"/>
</dbReference>
<comment type="caution">
    <text evidence="2">The sequence shown here is derived from an EMBL/GenBank/DDBJ whole genome shotgun (WGS) entry which is preliminary data.</text>
</comment>
<dbReference type="EMBL" id="JASBNA010000002">
    <property type="protein sequence ID" value="KAK7694422.1"/>
    <property type="molecule type" value="Genomic_DNA"/>
</dbReference>
<evidence type="ECO:0000313" key="2">
    <source>
        <dbReference type="EMBL" id="KAK7694422.1"/>
    </source>
</evidence>
<dbReference type="InterPro" id="IPR050972">
    <property type="entry name" value="SDr-like"/>
</dbReference>
<feature type="region of interest" description="Disordered" evidence="1">
    <location>
        <begin position="191"/>
        <end position="282"/>
    </location>
</feature>
<dbReference type="PANTHER" id="PTHR34403">
    <property type="entry name" value="TOL-PAL SYSTEM PROTEIN TOLA"/>
    <property type="match status" value="1"/>
</dbReference>
<evidence type="ECO:0000256" key="1">
    <source>
        <dbReference type="SAM" id="MobiDB-lite"/>
    </source>
</evidence>
<feature type="compositionally biased region" description="Basic residues" evidence="1">
    <location>
        <begin position="633"/>
        <end position="643"/>
    </location>
</feature>
<feature type="compositionally biased region" description="Polar residues" evidence="1">
    <location>
        <begin position="905"/>
        <end position="917"/>
    </location>
</feature>
<proteinExistence type="predicted"/>
<sequence length="1086" mass="120653">MSLPLQTKMNVPLSQGATSKGRVPQSQQQTRLWLEAFMIREAVLVAPENMEEKEAMYYFNGIYKQIKELWTEVRDSTSGGVPYILSSFARLRVPEDGSSGCWKKEDFLRMFYWDKRYSVFYDHQRTLTDDLEWPGTSDVHPFWCTLVEHINAARAVHKKPPLMLCLTSPVFKTHPRFSEFSNMLQEEYQPFTVATTSREKRPRTSTDTESEAGLSVRAERKAGSSGSAEASVHGQRSEATVTSKPKSKRLRQELQDQDVEMTNETTPAMRKESDRKGKGRAVEPVVTEVVSDIPDEPEVEEDIDDLAHLNQFVNQNVMFKAALREQLSPIPCESCAQSKRDCFVALEHFHGCWRCKINSNGCSLVPRKNRTKGGEPANMKGPATWPWFITLVYHVLNVLALDSDVGPQDLPPDYSGVKFPSFPQSKLKGVMLRLNSKEISVKGTEKKNLKADHNYALPFHRYSDIDIRRDNADKWPIVPSDAEARFNRIIKRAASGQLTRPWSSEESPKEDLTVRGRSRSRASSQPPQPTLRPQTRASSRPRITTDATLQGGVINTSELPPPAKPQPRGRTPSRAQSKGRAPSRAPSKGRAHSRAPSKGASKPRASRAKSIKKPREEEDEVSLDSSAQLRRSYVGKRPPRMMKRVPDRTDDEEAYEAQYGRSKKRVLVQPTTGQPDPEDLKYDPVVATGSSAQGHRKTFKSSDSQDRPVTVEDLSQVLLDAQLEQAQALLVHERDFMKQAILDGWKEVMDNTVASLAESFEKAVEGRTDPVTTIISEMKRNQEQLEGRLDHKIGRSMDDIKTHLTGQIASHLEAFEGRVLDALVELRRDVQDIKNEKAGKGSEEQAHGLPPSGEDSKPQSRPIVMYSSPNTQSGSSSDAPDDDDNQETVKGEIDQSDGAQERSSEAGSNHSVVGTNRSKGEDQTVDPLPTQPLVGDCDVEMDDLTESTQAIEQGADTSSIENQGENDETGATRNTRLESSNDEKKDGEDSDSETESEKDASKDVDEEDVSKDPDTEMEADEEADADEDADADDNADADENADEDEGEDADTDADADADADVEENADEDADADADEDEDDEASGSDV</sequence>
<feature type="compositionally biased region" description="Polar residues" evidence="1">
    <location>
        <begin position="946"/>
        <end position="974"/>
    </location>
</feature>
<feature type="compositionally biased region" description="Acidic residues" evidence="1">
    <location>
        <begin position="1004"/>
        <end position="1086"/>
    </location>
</feature>
<protein>
    <submittedName>
        <fullName evidence="2">Uncharacterized protein</fullName>
    </submittedName>
</protein>
<feature type="compositionally biased region" description="Polar residues" evidence="1">
    <location>
        <begin position="537"/>
        <end position="558"/>
    </location>
</feature>
<evidence type="ECO:0000313" key="3">
    <source>
        <dbReference type="Proteomes" id="UP001385951"/>
    </source>
</evidence>
<feature type="compositionally biased region" description="Basic and acidic residues" evidence="1">
    <location>
        <begin position="887"/>
        <end position="904"/>
    </location>
</feature>
<gene>
    <name evidence="2" type="ORF">QCA50_001608</name>
</gene>
<accession>A0AAW0GW83</accession>
<feature type="compositionally biased region" description="Polar residues" evidence="1">
    <location>
        <begin position="496"/>
        <end position="505"/>
    </location>
</feature>
<name>A0AAW0GW83_9APHY</name>
<feature type="compositionally biased region" description="Low complexity" evidence="1">
    <location>
        <begin position="521"/>
        <end position="536"/>
    </location>
</feature>
<feature type="compositionally biased region" description="Basic and acidic residues" evidence="1">
    <location>
        <begin position="197"/>
        <end position="206"/>
    </location>
</feature>